<evidence type="ECO:0000313" key="3">
    <source>
        <dbReference type="EMBL" id="AKJ64793.1"/>
    </source>
</evidence>
<dbReference type="SMART" id="SM00966">
    <property type="entry name" value="SpoVT_AbrB"/>
    <property type="match status" value="1"/>
</dbReference>
<dbReference type="PROSITE" id="PS51740">
    <property type="entry name" value="SPOVT_ABRB"/>
    <property type="match status" value="1"/>
</dbReference>
<dbReference type="Pfam" id="PF04014">
    <property type="entry name" value="MazE_antitoxin"/>
    <property type="match status" value="1"/>
</dbReference>
<keyword evidence="1" id="KW-0238">DNA-binding</keyword>
<reference evidence="4" key="1">
    <citation type="submission" date="2015-02" db="EMBL/GenBank/DDBJ databases">
        <title>Description and complete genome sequence of the first cultured representative of the subdivision 5 of the Verrucomicrobia phylum.</title>
        <authorList>
            <person name="Spring S."/>
            <person name="Bunk B."/>
            <person name="Sproer C."/>
            <person name="Klenk H.-P."/>
        </authorList>
    </citation>
    <scope>NUCLEOTIDE SEQUENCE [LARGE SCALE GENOMIC DNA]</scope>
    <source>
        <strain evidence="4">L21-Fru-AB</strain>
    </source>
</reference>
<gene>
    <name evidence="3" type="ORF">L21SP4_01550</name>
</gene>
<dbReference type="Gene3D" id="2.10.260.10">
    <property type="match status" value="1"/>
</dbReference>
<dbReference type="PANTHER" id="PTHR34860:SF6">
    <property type="entry name" value="REPRESSOR-LIKE PROTEIN SSO7C3"/>
    <property type="match status" value="1"/>
</dbReference>
<dbReference type="KEGG" id="vbl:L21SP4_01550"/>
<organism evidence="3 4">
    <name type="scientific">Kiritimatiella glycovorans</name>
    <dbReference type="NCBI Taxonomy" id="1307763"/>
    <lineage>
        <taxon>Bacteria</taxon>
        <taxon>Pseudomonadati</taxon>
        <taxon>Kiritimatiellota</taxon>
        <taxon>Kiritimatiellia</taxon>
        <taxon>Kiritimatiellales</taxon>
        <taxon>Kiritimatiellaceae</taxon>
        <taxon>Kiritimatiella</taxon>
    </lineage>
</organism>
<name>A0A0G3EEK9_9BACT</name>
<dbReference type="InterPro" id="IPR037914">
    <property type="entry name" value="SpoVT-AbrB_sf"/>
</dbReference>
<proteinExistence type="predicted"/>
<dbReference type="Proteomes" id="UP000035268">
    <property type="component" value="Chromosome"/>
</dbReference>
<dbReference type="SUPFAM" id="SSF89447">
    <property type="entry name" value="AbrB/MazE/MraZ-like"/>
    <property type="match status" value="1"/>
</dbReference>
<dbReference type="InterPro" id="IPR052975">
    <property type="entry name" value="Repressor-like_regulatory"/>
</dbReference>
<dbReference type="InterPro" id="IPR007159">
    <property type="entry name" value="SpoVT-AbrB_dom"/>
</dbReference>
<keyword evidence="4" id="KW-1185">Reference proteome</keyword>
<reference evidence="3 4" key="2">
    <citation type="journal article" date="2016" name="ISME J.">
        <title>Characterization of the first cultured representative of Verrucomicrobia subdivision 5 indicates the proposal of a novel phylum.</title>
        <authorList>
            <person name="Spring S."/>
            <person name="Bunk B."/>
            <person name="Sproer C."/>
            <person name="Schumann P."/>
            <person name="Rohde M."/>
            <person name="Tindall B.J."/>
            <person name="Klenk H.P."/>
        </authorList>
    </citation>
    <scope>NUCLEOTIDE SEQUENCE [LARGE SCALE GENOMIC DNA]</scope>
    <source>
        <strain evidence="3 4">L21-Fru-AB</strain>
    </source>
</reference>
<dbReference type="EMBL" id="CP010904">
    <property type="protein sequence ID" value="AKJ64793.1"/>
    <property type="molecule type" value="Genomic_DNA"/>
</dbReference>
<protein>
    <submittedName>
        <fullName evidence="3">Transcriptional regulator, AbrB family</fullName>
    </submittedName>
</protein>
<evidence type="ECO:0000259" key="2">
    <source>
        <dbReference type="PROSITE" id="PS51740"/>
    </source>
</evidence>
<dbReference type="PANTHER" id="PTHR34860">
    <property type="entry name" value="REPRESSOR-LIKE PROTEIN SSO7C3"/>
    <property type="match status" value="1"/>
</dbReference>
<evidence type="ECO:0000256" key="1">
    <source>
        <dbReference type="PROSITE-ProRule" id="PRU01076"/>
    </source>
</evidence>
<dbReference type="NCBIfam" id="TIGR01439">
    <property type="entry name" value="lp_hng_hel_AbrB"/>
    <property type="match status" value="1"/>
</dbReference>
<dbReference type="GO" id="GO:0003677">
    <property type="term" value="F:DNA binding"/>
    <property type="evidence" value="ECO:0007669"/>
    <property type="project" value="UniProtKB-UniRule"/>
</dbReference>
<sequence length="77" mass="8574">MHYQIARLSSKGQFVIPENVRKMLGLRAGSKLALFTDGEHILLKPIPTPDVSAFRKMAKEATKVAEEAKAKRKEAKP</sequence>
<feature type="domain" description="SpoVT-AbrB" evidence="2">
    <location>
        <begin position="3"/>
        <end position="48"/>
    </location>
</feature>
<dbReference type="AlphaFoldDB" id="A0A0G3EEK9"/>
<accession>A0A0G3EEK9</accession>
<evidence type="ECO:0000313" key="4">
    <source>
        <dbReference type="Proteomes" id="UP000035268"/>
    </source>
</evidence>